<evidence type="ECO:0000256" key="5">
    <source>
        <dbReference type="HAMAP-Rule" id="MF_00182"/>
    </source>
</evidence>
<keyword evidence="3 5" id="KW-0808">Transferase</keyword>
<dbReference type="KEGG" id="sphl:LPB140_06270"/>
<proteinExistence type="inferred from homology"/>
<dbReference type="InterPro" id="IPR002376">
    <property type="entry name" value="Formyl_transf_N"/>
</dbReference>
<dbReference type="RefSeq" id="WP_072559113.1">
    <property type="nucleotide sequence ID" value="NZ_CP018154.1"/>
</dbReference>
<evidence type="ECO:0000256" key="1">
    <source>
        <dbReference type="ARBA" id="ARBA00010699"/>
    </source>
</evidence>
<organism evidence="8 9">
    <name type="scientific">Sphingorhabdus lutea</name>
    <dbReference type="NCBI Taxonomy" id="1913578"/>
    <lineage>
        <taxon>Bacteria</taxon>
        <taxon>Pseudomonadati</taxon>
        <taxon>Pseudomonadota</taxon>
        <taxon>Alphaproteobacteria</taxon>
        <taxon>Sphingomonadales</taxon>
        <taxon>Sphingomonadaceae</taxon>
        <taxon>Sphingorhabdus</taxon>
    </lineage>
</organism>
<dbReference type="AlphaFoldDB" id="A0A1L3JBI1"/>
<protein>
    <recommendedName>
        <fullName evidence="2 5">Methionyl-tRNA formyltransferase</fullName>
        <ecNumber evidence="2 5">2.1.2.9</ecNumber>
    </recommendedName>
</protein>
<dbReference type="InterPro" id="IPR011034">
    <property type="entry name" value="Formyl_transferase-like_C_sf"/>
</dbReference>
<dbReference type="Pfam" id="PF02911">
    <property type="entry name" value="Formyl_trans_C"/>
    <property type="match status" value="1"/>
</dbReference>
<dbReference type="InterPro" id="IPR044135">
    <property type="entry name" value="Met-tRNA-FMT_C"/>
</dbReference>
<comment type="function">
    <text evidence="5">Attaches a formyl group to the free amino group of methionyl-tRNA(fMet). The formyl group appears to play a dual role in the initiator identity of N-formylmethionyl-tRNA by promoting its recognition by IF2 and preventing the misappropriation of this tRNA by the elongation apparatus.</text>
</comment>
<dbReference type="Pfam" id="PF00551">
    <property type="entry name" value="Formyl_trans_N"/>
    <property type="match status" value="1"/>
</dbReference>
<dbReference type="CDD" id="cd08646">
    <property type="entry name" value="FMT_core_Met-tRNA-FMT_N"/>
    <property type="match status" value="1"/>
</dbReference>
<dbReference type="SUPFAM" id="SSF53328">
    <property type="entry name" value="Formyltransferase"/>
    <property type="match status" value="1"/>
</dbReference>
<dbReference type="InterPro" id="IPR036477">
    <property type="entry name" value="Formyl_transf_N_sf"/>
</dbReference>
<dbReference type="OrthoDB" id="9802815at2"/>
<evidence type="ECO:0000256" key="4">
    <source>
        <dbReference type="ARBA" id="ARBA00022917"/>
    </source>
</evidence>
<dbReference type="GO" id="GO:0005829">
    <property type="term" value="C:cytosol"/>
    <property type="evidence" value="ECO:0007669"/>
    <property type="project" value="TreeGrafter"/>
</dbReference>
<dbReference type="PANTHER" id="PTHR11138:SF5">
    <property type="entry name" value="METHIONYL-TRNA FORMYLTRANSFERASE, MITOCHONDRIAL"/>
    <property type="match status" value="1"/>
</dbReference>
<dbReference type="STRING" id="1913578.LPB140_06270"/>
<gene>
    <name evidence="5" type="primary">fmt</name>
    <name evidence="8" type="ORF">LPB140_06270</name>
</gene>
<evidence type="ECO:0000256" key="3">
    <source>
        <dbReference type="ARBA" id="ARBA00022679"/>
    </source>
</evidence>
<sequence>MRIAFMGTPDFAIPALNKLVADGHEIVAVYSQPPRPANRGKKLQKTPVHVRADELGLDVRHPLNFKDAADIADFSALNLDMAVVAAYGLILPQSLLDAPKYGCINIHGSLLPRWRGAAPVQRAILAGDEKSGAAIMQMEAGLDTGPVFLTKEMNLRHNDGSWKNAGHITDEIAHLGAEALSDFIDNIDNLTAIAQAEDGVTYAHKIKKEEALLDFSKPAEILAREIAAFDPAPASYFILGDDRIRLFNAHIINASGQAGEILDADMTIACGELAIRADFVQRAGRPKLSRKDFLNGTKLPKGTILS</sequence>
<comment type="catalytic activity">
    <reaction evidence="5">
        <text>L-methionyl-tRNA(fMet) + (6R)-10-formyltetrahydrofolate = N-formyl-L-methionyl-tRNA(fMet) + (6S)-5,6,7,8-tetrahydrofolate + H(+)</text>
        <dbReference type="Rhea" id="RHEA:24380"/>
        <dbReference type="Rhea" id="RHEA-COMP:9952"/>
        <dbReference type="Rhea" id="RHEA-COMP:9953"/>
        <dbReference type="ChEBI" id="CHEBI:15378"/>
        <dbReference type="ChEBI" id="CHEBI:57453"/>
        <dbReference type="ChEBI" id="CHEBI:78530"/>
        <dbReference type="ChEBI" id="CHEBI:78844"/>
        <dbReference type="ChEBI" id="CHEBI:195366"/>
        <dbReference type="EC" id="2.1.2.9"/>
    </reaction>
</comment>
<feature type="binding site" evidence="5">
    <location>
        <begin position="109"/>
        <end position="112"/>
    </location>
    <ligand>
        <name>(6S)-5,6,7,8-tetrahydrofolate</name>
        <dbReference type="ChEBI" id="CHEBI:57453"/>
    </ligand>
</feature>
<dbReference type="HAMAP" id="MF_00182">
    <property type="entry name" value="Formyl_trans"/>
    <property type="match status" value="1"/>
</dbReference>
<dbReference type="Proteomes" id="UP000242561">
    <property type="component" value="Chromosome"/>
</dbReference>
<keyword evidence="9" id="KW-1185">Reference proteome</keyword>
<evidence type="ECO:0000313" key="9">
    <source>
        <dbReference type="Proteomes" id="UP000242561"/>
    </source>
</evidence>
<dbReference type="GO" id="GO:0004479">
    <property type="term" value="F:methionyl-tRNA formyltransferase activity"/>
    <property type="evidence" value="ECO:0007669"/>
    <property type="project" value="UniProtKB-UniRule"/>
</dbReference>
<dbReference type="EMBL" id="CP018154">
    <property type="protein sequence ID" value="APG62459.1"/>
    <property type="molecule type" value="Genomic_DNA"/>
</dbReference>
<accession>A0A1L3JBI1</accession>
<evidence type="ECO:0000256" key="2">
    <source>
        <dbReference type="ARBA" id="ARBA00012261"/>
    </source>
</evidence>
<dbReference type="Gene3D" id="3.40.50.12230">
    <property type="match status" value="1"/>
</dbReference>
<keyword evidence="4 5" id="KW-0648">Protein biosynthesis</keyword>
<dbReference type="CDD" id="cd08704">
    <property type="entry name" value="Met_tRNA_FMT_C"/>
    <property type="match status" value="1"/>
</dbReference>
<dbReference type="EC" id="2.1.2.9" evidence="2 5"/>
<dbReference type="InterPro" id="IPR005794">
    <property type="entry name" value="Fmt"/>
</dbReference>
<dbReference type="InterPro" id="IPR041711">
    <property type="entry name" value="Met-tRNA-FMT_N"/>
</dbReference>
<dbReference type="InterPro" id="IPR005793">
    <property type="entry name" value="Formyl_trans_C"/>
</dbReference>
<feature type="domain" description="Formyl transferase N-terminal" evidence="6">
    <location>
        <begin position="1"/>
        <end position="178"/>
    </location>
</feature>
<feature type="domain" description="Formyl transferase C-terminal" evidence="7">
    <location>
        <begin position="205"/>
        <end position="297"/>
    </location>
</feature>
<comment type="similarity">
    <text evidence="1 5">Belongs to the Fmt family.</text>
</comment>
<reference evidence="8 9" key="1">
    <citation type="submission" date="2016-11" db="EMBL/GenBank/DDBJ databases">
        <title>Sphingorhabdus sp. LPB0140, isolated from marine environment.</title>
        <authorList>
            <person name="Kim E."/>
            <person name="Yi H."/>
        </authorList>
    </citation>
    <scope>NUCLEOTIDE SEQUENCE [LARGE SCALE GENOMIC DNA]</scope>
    <source>
        <strain evidence="8 9">LPB0140</strain>
    </source>
</reference>
<dbReference type="PANTHER" id="PTHR11138">
    <property type="entry name" value="METHIONYL-TRNA FORMYLTRANSFERASE"/>
    <property type="match status" value="1"/>
</dbReference>
<evidence type="ECO:0000313" key="8">
    <source>
        <dbReference type="EMBL" id="APG62459.1"/>
    </source>
</evidence>
<dbReference type="NCBIfam" id="TIGR00460">
    <property type="entry name" value="fmt"/>
    <property type="match status" value="1"/>
</dbReference>
<evidence type="ECO:0000259" key="6">
    <source>
        <dbReference type="Pfam" id="PF00551"/>
    </source>
</evidence>
<dbReference type="SUPFAM" id="SSF50486">
    <property type="entry name" value="FMT C-terminal domain-like"/>
    <property type="match status" value="1"/>
</dbReference>
<evidence type="ECO:0000259" key="7">
    <source>
        <dbReference type="Pfam" id="PF02911"/>
    </source>
</evidence>
<name>A0A1L3JBI1_9SPHN</name>